<dbReference type="Gene3D" id="3.40.50.10140">
    <property type="entry name" value="Toll/interleukin-1 receptor homology (TIR) domain"/>
    <property type="match status" value="1"/>
</dbReference>
<dbReference type="GO" id="GO:0005829">
    <property type="term" value="C:cytosol"/>
    <property type="evidence" value="ECO:0007669"/>
    <property type="project" value="TreeGrafter"/>
</dbReference>
<dbReference type="SUPFAM" id="SSF52540">
    <property type="entry name" value="P-loop containing nucleoside triphosphate hydrolases"/>
    <property type="match status" value="1"/>
</dbReference>
<feature type="region of interest" description="Disordered" evidence="3">
    <location>
        <begin position="501"/>
        <end position="528"/>
    </location>
</feature>
<dbReference type="Pfam" id="PF01656">
    <property type="entry name" value="CbiA"/>
    <property type="match status" value="1"/>
</dbReference>
<dbReference type="GO" id="GO:0051782">
    <property type="term" value="P:negative regulation of cell division"/>
    <property type="evidence" value="ECO:0007669"/>
    <property type="project" value="TreeGrafter"/>
</dbReference>
<dbReference type="Pfam" id="PF13676">
    <property type="entry name" value="TIR_2"/>
    <property type="match status" value="1"/>
</dbReference>
<evidence type="ECO:0000259" key="5">
    <source>
        <dbReference type="PROSITE" id="PS50104"/>
    </source>
</evidence>
<keyword evidence="4" id="KW-0472">Membrane</keyword>
<accession>A0A4Q2SDU0</accession>
<organism evidence="6 7">
    <name type="scientific">Nocardioides ganghwensis</name>
    <dbReference type="NCBI Taxonomy" id="252230"/>
    <lineage>
        <taxon>Bacteria</taxon>
        <taxon>Bacillati</taxon>
        <taxon>Actinomycetota</taxon>
        <taxon>Actinomycetes</taxon>
        <taxon>Propionibacteriales</taxon>
        <taxon>Nocardioidaceae</taxon>
        <taxon>Nocardioides</taxon>
    </lineage>
</organism>
<dbReference type="PROSITE" id="PS50104">
    <property type="entry name" value="TIR"/>
    <property type="match status" value="1"/>
</dbReference>
<dbReference type="GO" id="GO:0009898">
    <property type="term" value="C:cytoplasmic side of plasma membrane"/>
    <property type="evidence" value="ECO:0007669"/>
    <property type="project" value="TreeGrafter"/>
</dbReference>
<sequence length="573" mass="61930">MTESDRRGTIVTFYSFKGGTGRTMMLANVAWLLAANGYRVLAVDWDLEAPGMHRYFRPFLADEDLKLTDGVIDFASDYCVAATLAHSASTSYGPAQARDLESEPWFADAADLTRLAVPVQWEFGQGGTLEFVAAGRQGASYSTRVNGFSWRDFYEKFGGGLMLDRAASLMRKRFDVVLLDSRTGVSDTSGICTVQLPDTLVTCFTLNNQSVDGAAGVAASARRQNAALRVLPVPMRIDNSETDKLDARRLYAMQTFGSLVPGDSDGAREAYWADVEVLYVPYYAYEESLAAFKDRPGQAYTLLSAAERLANLIVSERPPGPVPHTPVHAVRMSESRRQEVLAIYEGKARRSATSPEVSVEGATVFVSYSRVDGRYVTPLYDRLAESLGMRRVFIDSAFVPGDDWQAAAERAIAQSAAVLVVVGPGWEESGPGDFVAREVTIALESGRRVIPVLVGGATLPAPDVLERHGLGRLASLTPAVLPDPVTQRDIDRLVAAVELASEGRPTTPAPTPYPFPSPAPSSAAPYGRSARSDDVIESVLKAERVNVRSQWIAIASALVALVSVVAALLVLLR</sequence>
<dbReference type="GO" id="GO:0005524">
    <property type="term" value="F:ATP binding"/>
    <property type="evidence" value="ECO:0007669"/>
    <property type="project" value="UniProtKB-KW"/>
</dbReference>
<feature type="compositionally biased region" description="Pro residues" evidence="3">
    <location>
        <begin position="507"/>
        <end position="519"/>
    </location>
</feature>
<dbReference type="Proteomes" id="UP000293291">
    <property type="component" value="Unassembled WGS sequence"/>
</dbReference>
<dbReference type="EMBL" id="SDWU01000005">
    <property type="protein sequence ID" value="RYC03496.1"/>
    <property type="molecule type" value="Genomic_DNA"/>
</dbReference>
<feature type="domain" description="TIR" evidence="5">
    <location>
        <begin position="360"/>
        <end position="501"/>
    </location>
</feature>
<dbReference type="PANTHER" id="PTHR43384:SF6">
    <property type="entry name" value="SEPTUM SITE-DETERMINING PROTEIN MIND HOMOLOG, CHLOROPLASTIC"/>
    <property type="match status" value="1"/>
</dbReference>
<keyword evidence="4" id="KW-0812">Transmembrane</keyword>
<dbReference type="InterPro" id="IPR035897">
    <property type="entry name" value="Toll_tir_struct_dom_sf"/>
</dbReference>
<dbReference type="GO" id="GO:0007165">
    <property type="term" value="P:signal transduction"/>
    <property type="evidence" value="ECO:0007669"/>
    <property type="project" value="InterPro"/>
</dbReference>
<keyword evidence="2" id="KW-0067">ATP-binding</keyword>
<keyword evidence="1" id="KW-0547">Nucleotide-binding</keyword>
<proteinExistence type="predicted"/>
<dbReference type="InterPro" id="IPR002586">
    <property type="entry name" value="CobQ/CobB/MinD/ParA_Nub-bd_dom"/>
</dbReference>
<name>A0A4Q2SDU0_9ACTN</name>
<reference evidence="6 7" key="1">
    <citation type="submission" date="2019-01" db="EMBL/GenBank/DDBJ databases">
        <title>Novel species of Nocardioides.</title>
        <authorList>
            <person name="Liu Q."/>
            <person name="Xin Y.-H."/>
        </authorList>
    </citation>
    <scope>NUCLEOTIDE SEQUENCE [LARGE SCALE GENOMIC DNA]</scope>
    <source>
        <strain evidence="6 7">CGMCC 4.6875</strain>
    </source>
</reference>
<dbReference type="InterPro" id="IPR000157">
    <property type="entry name" value="TIR_dom"/>
</dbReference>
<dbReference type="InterPro" id="IPR027417">
    <property type="entry name" value="P-loop_NTPase"/>
</dbReference>
<dbReference type="Gene3D" id="3.40.50.300">
    <property type="entry name" value="P-loop containing nucleotide triphosphate hydrolases"/>
    <property type="match status" value="1"/>
</dbReference>
<evidence type="ECO:0000256" key="3">
    <source>
        <dbReference type="SAM" id="MobiDB-lite"/>
    </source>
</evidence>
<evidence type="ECO:0000313" key="6">
    <source>
        <dbReference type="EMBL" id="RYC03496.1"/>
    </source>
</evidence>
<dbReference type="AlphaFoldDB" id="A0A4Q2SDU0"/>
<gene>
    <name evidence="6" type="ORF">EUA07_05795</name>
</gene>
<dbReference type="PANTHER" id="PTHR43384">
    <property type="entry name" value="SEPTUM SITE-DETERMINING PROTEIN MIND HOMOLOG, CHLOROPLASTIC-RELATED"/>
    <property type="match status" value="1"/>
</dbReference>
<dbReference type="SUPFAM" id="SSF52200">
    <property type="entry name" value="Toll/Interleukin receptor TIR domain"/>
    <property type="match status" value="1"/>
</dbReference>
<feature type="transmembrane region" description="Helical" evidence="4">
    <location>
        <begin position="551"/>
        <end position="572"/>
    </location>
</feature>
<evidence type="ECO:0000256" key="4">
    <source>
        <dbReference type="SAM" id="Phobius"/>
    </source>
</evidence>
<protein>
    <submittedName>
        <fullName evidence="6">TIR domain-containing protein</fullName>
    </submittedName>
</protein>
<dbReference type="NCBIfam" id="NF047398">
    <property type="entry name" value="AAA_KGGVGR"/>
    <property type="match status" value="1"/>
</dbReference>
<keyword evidence="4" id="KW-1133">Transmembrane helix</keyword>
<evidence type="ECO:0000256" key="1">
    <source>
        <dbReference type="ARBA" id="ARBA00022741"/>
    </source>
</evidence>
<evidence type="ECO:0000313" key="7">
    <source>
        <dbReference type="Proteomes" id="UP000293291"/>
    </source>
</evidence>
<dbReference type="OrthoDB" id="3790848at2"/>
<evidence type="ECO:0000256" key="2">
    <source>
        <dbReference type="ARBA" id="ARBA00022840"/>
    </source>
</evidence>
<keyword evidence="7" id="KW-1185">Reference proteome</keyword>
<comment type="caution">
    <text evidence="6">The sequence shown here is derived from an EMBL/GenBank/DDBJ whole genome shotgun (WGS) entry which is preliminary data.</text>
</comment>
<dbReference type="InterPro" id="IPR050625">
    <property type="entry name" value="ParA/MinD_ATPase"/>
</dbReference>
<dbReference type="RefSeq" id="WP_129454051.1">
    <property type="nucleotide sequence ID" value="NZ_JACXYX010000008.1"/>
</dbReference>
<dbReference type="GO" id="GO:0016887">
    <property type="term" value="F:ATP hydrolysis activity"/>
    <property type="evidence" value="ECO:0007669"/>
    <property type="project" value="TreeGrafter"/>
</dbReference>